<sequence length="112" mass="12562">MVILQSLSILDKVLHELSSCEWKRYEAADATLFKQQGKNLRTNASILSKLVKMGCFSSTIAMDWSGAEGHAYTMSFENNVFIARPLQALVLPKRASQLESFKDITARILPQI</sequence>
<dbReference type="AlphaFoldDB" id="A0A8H7VF14"/>
<protein>
    <submittedName>
        <fullName evidence="1">Uncharacterized protein</fullName>
    </submittedName>
</protein>
<dbReference type="OrthoDB" id="2289259at2759"/>
<accession>A0A8H7VF14</accession>
<gene>
    <name evidence="1" type="ORF">INT45_014071</name>
</gene>
<keyword evidence="2" id="KW-1185">Reference proteome</keyword>
<comment type="caution">
    <text evidence="1">The sequence shown here is derived from an EMBL/GenBank/DDBJ whole genome shotgun (WGS) entry which is preliminary data.</text>
</comment>
<reference evidence="1 2" key="1">
    <citation type="submission" date="2020-12" db="EMBL/GenBank/DDBJ databases">
        <title>Metabolic potential, ecology and presence of endohyphal bacteria is reflected in genomic diversity of Mucoromycotina.</title>
        <authorList>
            <person name="Muszewska A."/>
            <person name="Okrasinska A."/>
            <person name="Steczkiewicz K."/>
            <person name="Drgas O."/>
            <person name="Orlowska M."/>
            <person name="Perlinska-Lenart U."/>
            <person name="Aleksandrzak-Piekarczyk T."/>
            <person name="Szatraj K."/>
            <person name="Zielenkiewicz U."/>
            <person name="Pilsyk S."/>
            <person name="Malc E."/>
            <person name="Mieczkowski P."/>
            <person name="Kruszewska J.S."/>
            <person name="Biernat P."/>
            <person name="Pawlowska J."/>
        </authorList>
    </citation>
    <scope>NUCLEOTIDE SEQUENCE [LARGE SCALE GENOMIC DNA]</scope>
    <source>
        <strain evidence="1 2">CBS 142.35</strain>
    </source>
</reference>
<organism evidence="1 2">
    <name type="scientific">Circinella minor</name>
    <dbReference type="NCBI Taxonomy" id="1195481"/>
    <lineage>
        <taxon>Eukaryota</taxon>
        <taxon>Fungi</taxon>
        <taxon>Fungi incertae sedis</taxon>
        <taxon>Mucoromycota</taxon>
        <taxon>Mucoromycotina</taxon>
        <taxon>Mucoromycetes</taxon>
        <taxon>Mucorales</taxon>
        <taxon>Lichtheimiaceae</taxon>
        <taxon>Circinella</taxon>
    </lineage>
</organism>
<dbReference type="Proteomes" id="UP000646827">
    <property type="component" value="Unassembled WGS sequence"/>
</dbReference>
<proteinExistence type="predicted"/>
<evidence type="ECO:0000313" key="1">
    <source>
        <dbReference type="EMBL" id="KAG2220641.1"/>
    </source>
</evidence>
<dbReference type="EMBL" id="JAEPRB010000134">
    <property type="protein sequence ID" value="KAG2220641.1"/>
    <property type="molecule type" value="Genomic_DNA"/>
</dbReference>
<evidence type="ECO:0000313" key="2">
    <source>
        <dbReference type="Proteomes" id="UP000646827"/>
    </source>
</evidence>
<name>A0A8H7VF14_9FUNG</name>